<comment type="subcellular location">
    <subcellularLocation>
        <location evidence="1 11">Golgi apparatus membrane</location>
        <topology evidence="1 11">Single-pass type II membrane protein</topology>
    </subcellularLocation>
</comment>
<evidence type="ECO:0000256" key="9">
    <source>
        <dbReference type="ARBA" id="ARBA00023136"/>
    </source>
</evidence>
<dbReference type="Pfam" id="PF01762">
    <property type="entry name" value="Galactosyl_T"/>
    <property type="match status" value="1"/>
</dbReference>
<dbReference type="GO" id="GO:0008194">
    <property type="term" value="F:UDP-glycosyltransferase activity"/>
    <property type="evidence" value="ECO:0007669"/>
    <property type="project" value="TreeGrafter"/>
</dbReference>
<dbReference type="AlphaFoldDB" id="A0A6J8AEL9"/>
<dbReference type="EC" id="2.4.1.-" evidence="11"/>
<evidence type="ECO:0000256" key="1">
    <source>
        <dbReference type="ARBA" id="ARBA00004323"/>
    </source>
</evidence>
<organism evidence="12 13">
    <name type="scientific">Mytilus coruscus</name>
    <name type="common">Sea mussel</name>
    <dbReference type="NCBI Taxonomy" id="42192"/>
    <lineage>
        <taxon>Eukaryota</taxon>
        <taxon>Metazoa</taxon>
        <taxon>Spiralia</taxon>
        <taxon>Lophotrochozoa</taxon>
        <taxon>Mollusca</taxon>
        <taxon>Bivalvia</taxon>
        <taxon>Autobranchia</taxon>
        <taxon>Pteriomorphia</taxon>
        <taxon>Mytilida</taxon>
        <taxon>Mytiloidea</taxon>
        <taxon>Mytilidae</taxon>
        <taxon>Mytilinae</taxon>
        <taxon>Mytilus</taxon>
    </lineage>
</organism>
<dbReference type="Proteomes" id="UP000507470">
    <property type="component" value="Unassembled WGS sequence"/>
</dbReference>
<dbReference type="PANTHER" id="PTHR11214:SF349">
    <property type="entry name" value="BETA-1,3-GALACTOSYLTRANSFERASE BRN"/>
    <property type="match status" value="1"/>
</dbReference>
<keyword evidence="5" id="KW-0812">Transmembrane</keyword>
<dbReference type="GO" id="GO:0016758">
    <property type="term" value="F:hexosyltransferase activity"/>
    <property type="evidence" value="ECO:0007669"/>
    <property type="project" value="InterPro"/>
</dbReference>
<keyword evidence="10" id="KW-0325">Glycoprotein</keyword>
<evidence type="ECO:0000256" key="7">
    <source>
        <dbReference type="ARBA" id="ARBA00022989"/>
    </source>
</evidence>
<keyword evidence="8 11" id="KW-0333">Golgi apparatus</keyword>
<evidence type="ECO:0000313" key="13">
    <source>
        <dbReference type="Proteomes" id="UP000507470"/>
    </source>
</evidence>
<evidence type="ECO:0000256" key="5">
    <source>
        <dbReference type="ARBA" id="ARBA00022692"/>
    </source>
</evidence>
<evidence type="ECO:0000256" key="4">
    <source>
        <dbReference type="ARBA" id="ARBA00022679"/>
    </source>
</evidence>
<dbReference type="GO" id="GO:0006493">
    <property type="term" value="P:protein O-linked glycosylation"/>
    <property type="evidence" value="ECO:0007669"/>
    <property type="project" value="TreeGrafter"/>
</dbReference>
<comment type="similarity">
    <text evidence="2 11">Belongs to the glycosyltransferase 31 family.</text>
</comment>
<proteinExistence type="inferred from homology"/>
<evidence type="ECO:0000256" key="3">
    <source>
        <dbReference type="ARBA" id="ARBA00022676"/>
    </source>
</evidence>
<dbReference type="InterPro" id="IPR002659">
    <property type="entry name" value="Glyco_trans_31"/>
</dbReference>
<sequence>MKMYEFLKESVWHFGVCLYYIAVEEKLLLSEMSRDEDKSIDLHIQKTTDLLNIQKEMQIKLKPKMEENKLEDEKVKQKQFLKENNTKKQIKVNKVVGGISLKKSYDREFKYPLNINLKQLVQKLESGNKSSVQPINEHNYHFLYTPTNSCLFEPNNSTRSKIVVLVKSSVNNFERREVIRRTWGKYLEKNMLLVFLLGLPSNGNLAIRKESTLYGDIVQENFIDSYWNNTVKMIMAYRWAVSFCDTSDYLFFVDDDYFVNIDNLQAYITKVKNNKLLFSGTFLGRSVPYRANGSKWFIAWEDYPFDRWPPYLAGGAYFVSMPLARKFNLAFPFVKPMHIDDVYLGIVAKKLEIRPSQNKDIGYRRVTVQSLKRYIACHGYDKKEDVEKALTFIRQKKVPFKPPKMVEQIKMHQRIFKE</sequence>
<keyword evidence="6" id="KW-0735">Signal-anchor</keyword>
<dbReference type="EMBL" id="CACVKT020001354">
    <property type="protein sequence ID" value="CAC5367104.1"/>
    <property type="molecule type" value="Genomic_DNA"/>
</dbReference>
<evidence type="ECO:0000256" key="6">
    <source>
        <dbReference type="ARBA" id="ARBA00022968"/>
    </source>
</evidence>
<evidence type="ECO:0000256" key="10">
    <source>
        <dbReference type="ARBA" id="ARBA00023180"/>
    </source>
</evidence>
<evidence type="ECO:0000256" key="8">
    <source>
        <dbReference type="ARBA" id="ARBA00023034"/>
    </source>
</evidence>
<dbReference type="OrthoDB" id="6098253at2759"/>
<dbReference type="FunFam" id="3.90.550.50:FF:000001">
    <property type="entry name" value="Hexosyltransferase"/>
    <property type="match status" value="1"/>
</dbReference>
<reference evidence="12 13" key="1">
    <citation type="submission" date="2020-06" db="EMBL/GenBank/DDBJ databases">
        <authorList>
            <person name="Li R."/>
            <person name="Bekaert M."/>
        </authorList>
    </citation>
    <scope>NUCLEOTIDE SEQUENCE [LARGE SCALE GENOMIC DNA]</scope>
    <source>
        <strain evidence="13">wild</strain>
    </source>
</reference>
<evidence type="ECO:0000256" key="11">
    <source>
        <dbReference type="RuleBase" id="RU363063"/>
    </source>
</evidence>
<dbReference type="PANTHER" id="PTHR11214">
    <property type="entry name" value="BETA-1,3-N-ACETYLGLUCOSAMINYLTRANSFERASE"/>
    <property type="match status" value="1"/>
</dbReference>
<keyword evidence="7" id="KW-1133">Transmembrane helix</keyword>
<dbReference type="Gene3D" id="3.90.550.50">
    <property type="match status" value="1"/>
</dbReference>
<name>A0A6J8AEL9_MYTCO</name>
<accession>A0A6J8AEL9</accession>
<gene>
    <name evidence="12" type="ORF">MCOR_7140</name>
</gene>
<keyword evidence="13" id="KW-1185">Reference proteome</keyword>
<evidence type="ECO:0000256" key="2">
    <source>
        <dbReference type="ARBA" id="ARBA00008661"/>
    </source>
</evidence>
<keyword evidence="9" id="KW-0472">Membrane</keyword>
<keyword evidence="4 12" id="KW-0808">Transferase</keyword>
<keyword evidence="3 11" id="KW-0328">Glycosyltransferase</keyword>
<protein>
    <recommendedName>
        <fullName evidence="11">Hexosyltransferase</fullName>
        <ecNumber evidence="11">2.4.1.-</ecNumber>
    </recommendedName>
</protein>
<evidence type="ECO:0000313" key="12">
    <source>
        <dbReference type="EMBL" id="CAC5367104.1"/>
    </source>
</evidence>
<dbReference type="GO" id="GO:0000139">
    <property type="term" value="C:Golgi membrane"/>
    <property type="evidence" value="ECO:0007669"/>
    <property type="project" value="UniProtKB-SubCell"/>
</dbReference>